<evidence type="ECO:0000313" key="1">
    <source>
        <dbReference type="EMBL" id="KAK2034652.1"/>
    </source>
</evidence>
<name>A0AAD9HUC3_9PEZI</name>
<reference evidence="1" key="1">
    <citation type="submission" date="2021-06" db="EMBL/GenBank/DDBJ databases">
        <title>Comparative genomics, transcriptomics and evolutionary studies reveal genomic signatures of adaptation to plant cell wall in hemibiotrophic fungi.</title>
        <authorList>
            <consortium name="DOE Joint Genome Institute"/>
            <person name="Baroncelli R."/>
            <person name="Diaz J.F."/>
            <person name="Benocci T."/>
            <person name="Peng M."/>
            <person name="Battaglia E."/>
            <person name="Haridas S."/>
            <person name="Andreopoulos W."/>
            <person name="Labutti K."/>
            <person name="Pangilinan J."/>
            <person name="Floch G.L."/>
            <person name="Makela M.R."/>
            <person name="Henrissat B."/>
            <person name="Grigoriev I.V."/>
            <person name="Crouch J.A."/>
            <person name="De Vries R.P."/>
            <person name="Sukno S.A."/>
            <person name="Thon M.R."/>
        </authorList>
    </citation>
    <scope>NUCLEOTIDE SEQUENCE</scope>
    <source>
        <strain evidence="1">MAFF235873</strain>
    </source>
</reference>
<protein>
    <submittedName>
        <fullName evidence="1">Uncharacterized protein</fullName>
    </submittedName>
</protein>
<organism evidence="1 2">
    <name type="scientific">Colletotrichum zoysiae</name>
    <dbReference type="NCBI Taxonomy" id="1216348"/>
    <lineage>
        <taxon>Eukaryota</taxon>
        <taxon>Fungi</taxon>
        <taxon>Dikarya</taxon>
        <taxon>Ascomycota</taxon>
        <taxon>Pezizomycotina</taxon>
        <taxon>Sordariomycetes</taxon>
        <taxon>Hypocreomycetidae</taxon>
        <taxon>Glomerellales</taxon>
        <taxon>Glomerellaceae</taxon>
        <taxon>Colletotrichum</taxon>
        <taxon>Colletotrichum graminicola species complex</taxon>
    </lineage>
</organism>
<accession>A0AAD9HUC3</accession>
<proteinExistence type="predicted"/>
<dbReference type="EMBL" id="MU842813">
    <property type="protein sequence ID" value="KAK2034652.1"/>
    <property type="molecule type" value="Genomic_DNA"/>
</dbReference>
<gene>
    <name evidence="1" type="ORF">LX32DRAFT_372260</name>
</gene>
<keyword evidence="2" id="KW-1185">Reference proteome</keyword>
<evidence type="ECO:0000313" key="2">
    <source>
        <dbReference type="Proteomes" id="UP001232148"/>
    </source>
</evidence>
<sequence length="85" mass="9175">MEEAPTSDRWTREGGGPTVFLFLSLGSRWGSGCGAPFLDPTRTSCRAMAPSCGKPGVHNHHFLIMGTTGWLKARTRRGSVRASRG</sequence>
<dbReference type="Proteomes" id="UP001232148">
    <property type="component" value="Unassembled WGS sequence"/>
</dbReference>
<comment type="caution">
    <text evidence="1">The sequence shown here is derived from an EMBL/GenBank/DDBJ whole genome shotgun (WGS) entry which is preliminary data.</text>
</comment>
<dbReference type="AlphaFoldDB" id="A0AAD9HUC3"/>